<keyword evidence="1" id="KW-0472">Membrane</keyword>
<protein>
    <submittedName>
        <fullName evidence="2">Membrane protein</fullName>
    </submittedName>
</protein>
<feature type="transmembrane region" description="Helical" evidence="1">
    <location>
        <begin position="304"/>
        <end position="323"/>
    </location>
</feature>
<name>H8I5J5_METCZ</name>
<dbReference type="Proteomes" id="UP000005233">
    <property type="component" value="Chromosome"/>
</dbReference>
<feature type="transmembrane region" description="Helical" evidence="1">
    <location>
        <begin position="353"/>
        <end position="385"/>
    </location>
</feature>
<dbReference type="EMBL" id="CP003243">
    <property type="protein sequence ID" value="AFC99314.1"/>
    <property type="molecule type" value="Genomic_DNA"/>
</dbReference>
<feature type="transmembrane region" description="Helical" evidence="1">
    <location>
        <begin position="77"/>
        <end position="97"/>
    </location>
</feature>
<sequence length="728" mass="80919">MQVSDPLRLIDWDIKKFLGVVLATQVAALILIRMDSVGFQVPALRQLVCFIYLTFIPGAVILRAMNVRKLGPVESTLFTIGMSLAALMFTGALLNLVGPHLGLATPITILPIMAMLTALVLVFSVACCLRDGKGEDKPLLDIGEALSPPALFLYIVPFLAVAGAYLMNLFNENALLAVMILILAAIVLLVGFDRFIPGRLYPLAIFVVALSLVLHNALISTYINGWDIQYERYYASLILNNGFWDTSLFRVLNAMLSIVMLAPIYSIVMNMDIAWVFKLAYPALFALVPLGLYEAFRRQANEKVAFMAAFFFTSLVVFYTEMIQLARQEIAELFLVLVILLLINQSMDKVKWSLLFIIFSFSVVVSHYGLTYIFIASLIIVWVMLRLGKAIRLKGLSDAGLNRRLSLALIIPLVTFCLAWYVFTASGNAFNTILVLLATMISNVKQGFLNPEMVQGMALIIEGGSVSALHKAYLYLMMFTQAFIVIGIAAIALKNDLARIGKEYFAFSLVMVALLVAGISIPYVSSALNTTRLYQITLIFLAIFFVLGWLGVSWLIGRVVRRNNPAMPIAFRALSIFLAIFLVFNTGLVFEVFRDVPISYSLNKTVDSAVFNSAEVAGASWIMRERSPIVVDSKANNYYLPPIYGDWNRLQLLRGLNASQAAEIPISGKLFEVSYVFMGTYNVLNDKVLLVKDNGAICRDYYVRADDVSKDRGLIYSNGGSEVYNRRF</sequence>
<accession>H8I5J5</accession>
<keyword evidence="1" id="KW-0812">Transmembrane</keyword>
<proteinExistence type="predicted"/>
<gene>
    <name evidence="2" type="ordered locus">Mtc_0549</name>
</gene>
<feature type="transmembrane region" description="Helical" evidence="1">
    <location>
        <begin position="150"/>
        <end position="168"/>
    </location>
</feature>
<feature type="transmembrane region" description="Helical" evidence="1">
    <location>
        <begin position="569"/>
        <end position="590"/>
    </location>
</feature>
<feature type="transmembrane region" description="Helical" evidence="1">
    <location>
        <begin position="505"/>
        <end position="524"/>
    </location>
</feature>
<feature type="transmembrane region" description="Helical" evidence="1">
    <location>
        <begin position="536"/>
        <end position="557"/>
    </location>
</feature>
<feature type="transmembrane region" description="Helical" evidence="1">
    <location>
        <begin position="12"/>
        <end position="32"/>
    </location>
</feature>
<evidence type="ECO:0000256" key="1">
    <source>
        <dbReference type="SAM" id="Phobius"/>
    </source>
</evidence>
<organism evidence="2 3">
    <name type="scientific">Methanocella conradii (strain DSM 24694 / JCM 17849 / CGMCC 1.5162 / HZ254)</name>
    <dbReference type="NCBI Taxonomy" id="1041930"/>
    <lineage>
        <taxon>Archaea</taxon>
        <taxon>Methanobacteriati</taxon>
        <taxon>Methanobacteriota</taxon>
        <taxon>Stenosarchaea group</taxon>
        <taxon>Methanomicrobia</taxon>
        <taxon>Methanocellales</taxon>
        <taxon>Methanocellaceae</taxon>
        <taxon>Methanocella</taxon>
    </lineage>
</organism>
<dbReference type="InterPro" id="IPR018701">
    <property type="entry name" value="DUF2206_membrane"/>
</dbReference>
<dbReference type="AlphaFoldDB" id="H8I5J5"/>
<keyword evidence="3" id="KW-1185">Reference proteome</keyword>
<dbReference type="STRING" id="1041930.Mtc_0549"/>
<feature type="transmembrane region" description="Helical" evidence="1">
    <location>
        <begin position="472"/>
        <end position="493"/>
    </location>
</feature>
<dbReference type="eggNOG" id="arCOG00568">
    <property type="taxonomic scope" value="Archaea"/>
</dbReference>
<feature type="transmembrane region" description="Helical" evidence="1">
    <location>
        <begin position="330"/>
        <end position="347"/>
    </location>
</feature>
<dbReference type="KEGG" id="mez:Mtc_0549"/>
<feature type="transmembrane region" description="Helical" evidence="1">
    <location>
        <begin position="405"/>
        <end position="423"/>
    </location>
</feature>
<keyword evidence="1" id="KW-1133">Transmembrane helix</keyword>
<dbReference type="GeneID" id="11970437"/>
<feature type="transmembrane region" description="Helical" evidence="1">
    <location>
        <begin position="275"/>
        <end position="292"/>
    </location>
</feature>
<dbReference type="Pfam" id="PF09971">
    <property type="entry name" value="DUF2206"/>
    <property type="match status" value="1"/>
</dbReference>
<feature type="transmembrane region" description="Helical" evidence="1">
    <location>
        <begin position="204"/>
        <end position="223"/>
    </location>
</feature>
<dbReference type="RefSeq" id="WP_014405153.1">
    <property type="nucleotide sequence ID" value="NC_017034.1"/>
</dbReference>
<dbReference type="OrthoDB" id="292292at2157"/>
<feature type="transmembrane region" description="Helical" evidence="1">
    <location>
        <begin position="174"/>
        <end position="192"/>
    </location>
</feature>
<feature type="transmembrane region" description="Helical" evidence="1">
    <location>
        <begin position="44"/>
        <end position="65"/>
    </location>
</feature>
<feature type="transmembrane region" description="Helical" evidence="1">
    <location>
        <begin position="247"/>
        <end position="268"/>
    </location>
</feature>
<feature type="transmembrane region" description="Helical" evidence="1">
    <location>
        <begin position="109"/>
        <end position="129"/>
    </location>
</feature>
<evidence type="ECO:0000313" key="2">
    <source>
        <dbReference type="EMBL" id="AFC99314.1"/>
    </source>
</evidence>
<dbReference type="HOGENOM" id="CLU_023226_0_0_2"/>
<evidence type="ECO:0000313" key="3">
    <source>
        <dbReference type="Proteomes" id="UP000005233"/>
    </source>
</evidence>
<reference evidence="2 3" key="1">
    <citation type="journal article" date="2012" name="J. Bacteriol.">
        <title>Complete genome sequence of a thermophilic methanogen, Methanocella conradii HZ254, isolated from Chinese rice field soil.</title>
        <authorList>
            <person name="Lu Z."/>
            <person name="Lu Y."/>
        </authorList>
    </citation>
    <scope>NUCLEOTIDE SEQUENCE [LARGE SCALE GENOMIC DNA]</scope>
    <source>
        <strain evidence="3">DSM 24694 / JCM 17849 / CGMCC 1.5162 / HZ254</strain>
    </source>
</reference>